<feature type="domain" description="Sperm-specific antigen 2 C-terminal" evidence="4">
    <location>
        <begin position="396"/>
        <end position="421"/>
    </location>
</feature>
<reference evidence="5" key="3">
    <citation type="submission" date="2025-09" db="UniProtKB">
        <authorList>
            <consortium name="Ensembl"/>
        </authorList>
    </citation>
    <scope>IDENTIFICATION</scope>
</reference>
<feature type="coiled-coil region" evidence="2">
    <location>
        <begin position="461"/>
        <end position="492"/>
    </location>
</feature>
<dbReference type="PANTHER" id="PTHR17469">
    <property type="entry name" value="SPERM SPECIFIC ANTIGEN 2-RELATED"/>
    <property type="match status" value="1"/>
</dbReference>
<evidence type="ECO:0000313" key="5">
    <source>
        <dbReference type="Ensembl" id="ENSENLP00000041770.1"/>
    </source>
</evidence>
<proteinExistence type="predicted"/>
<evidence type="ECO:0000313" key="6">
    <source>
        <dbReference type="Proteomes" id="UP000472264"/>
    </source>
</evidence>
<dbReference type="PANTHER" id="PTHR17469:SF11">
    <property type="entry name" value="PROTEIN ITPRID2"/>
    <property type="match status" value="1"/>
</dbReference>
<sequence length="533" mass="58413">CLCLVDLLRTVSQQSDSSGFAEEPSADSNSYLKVQESSDSCDSETTVTSHPSQDVATPLAMDQPAFDLFDGREEPQPLLALEVNGRSGSKEDDEHNASSEQVSLYTAHQLPRNKPVQVQQNGIHDKEPAENVDHTNSEPEPQPNLEVSQSVSAAEQEHKHTLNQNESAADTPAKGVEAADEMQDQPSLDGSGLVCPPAPSSPVLSALHRAKQVQLGRGGLRVEPQPSELNQTPGRGRRGCGVPLQRSSSLPSSLLSPTRVVSSVRIQFRRGQASCTQPKFSFKYNPEAEEDKKDESSDKEGEEEEVQPNCLSTLIINPSSSSGSKKPPRVHRDTPFPPKPIPRYPSYSLQSSKHSLYQGLAAPGFLPGVPSALSQGHGLHPGVTPPPAAAGSGLGAGPSSTEMQLRRVLHDIRGTVQSLNQSLAEFQQKRQSLNLFRSQMMDLELSIIRQQALVYRHLSPMEQLQSLRTAVREELQELEQQLEDRLLELTHHTQHRVNIHNTVAQEVRREIYSELLAAVSPQQPPLHTRQHPL</sequence>
<evidence type="ECO:0000256" key="2">
    <source>
        <dbReference type="SAM" id="Coils"/>
    </source>
</evidence>
<dbReference type="OMA" id="KESQHDS"/>
<reference evidence="5" key="1">
    <citation type="submission" date="2021-04" db="EMBL/GenBank/DDBJ databases">
        <authorList>
            <consortium name="Wellcome Sanger Institute Data Sharing"/>
        </authorList>
    </citation>
    <scope>NUCLEOTIDE SEQUENCE [LARGE SCALE GENOMIC DNA]</scope>
</reference>
<protein>
    <recommendedName>
        <fullName evidence="4">Sperm-specific antigen 2 C-terminal domain-containing protein</fullName>
    </recommendedName>
</protein>
<feature type="compositionally biased region" description="Basic and acidic residues" evidence="3">
    <location>
        <begin position="127"/>
        <end position="137"/>
    </location>
</feature>
<feature type="compositionally biased region" description="Basic and acidic residues" evidence="3">
    <location>
        <begin position="290"/>
        <end position="299"/>
    </location>
</feature>
<keyword evidence="6" id="KW-1185">Reference proteome</keyword>
<feature type="region of interest" description="Disordered" evidence="3">
    <location>
        <begin position="127"/>
        <end position="201"/>
    </location>
</feature>
<dbReference type="Ensembl" id="ENSENLT00000042851.1">
    <property type="protein sequence ID" value="ENSENLP00000041770.1"/>
    <property type="gene ID" value="ENSENLG00000017905.1"/>
</dbReference>
<reference evidence="5" key="2">
    <citation type="submission" date="2025-08" db="UniProtKB">
        <authorList>
            <consortium name="Ensembl"/>
        </authorList>
    </citation>
    <scope>IDENTIFICATION</scope>
</reference>
<name>A0A665WDD3_ECHNA</name>
<dbReference type="InterPro" id="IPR029326">
    <property type="entry name" value="SSFA2_C"/>
</dbReference>
<dbReference type="AlphaFoldDB" id="A0A665WDD3"/>
<accession>A0A665WDD3</accession>
<dbReference type="InterPro" id="IPR043444">
    <property type="entry name" value="TESPA1-like"/>
</dbReference>
<organism evidence="5 6">
    <name type="scientific">Echeneis naucrates</name>
    <name type="common">Live sharksucker</name>
    <dbReference type="NCBI Taxonomy" id="173247"/>
    <lineage>
        <taxon>Eukaryota</taxon>
        <taxon>Metazoa</taxon>
        <taxon>Chordata</taxon>
        <taxon>Craniata</taxon>
        <taxon>Vertebrata</taxon>
        <taxon>Euteleostomi</taxon>
        <taxon>Actinopterygii</taxon>
        <taxon>Neopterygii</taxon>
        <taxon>Teleostei</taxon>
        <taxon>Neoteleostei</taxon>
        <taxon>Acanthomorphata</taxon>
        <taxon>Carangaria</taxon>
        <taxon>Carangiformes</taxon>
        <taxon>Echeneidae</taxon>
        <taxon>Echeneis</taxon>
    </lineage>
</organism>
<feature type="region of interest" description="Disordered" evidence="3">
    <location>
        <begin position="277"/>
        <end position="341"/>
    </location>
</feature>
<evidence type="ECO:0000256" key="1">
    <source>
        <dbReference type="ARBA" id="ARBA00023054"/>
    </source>
</evidence>
<keyword evidence="1 2" id="KW-0175">Coiled coil</keyword>
<feature type="region of interest" description="Disordered" evidence="3">
    <location>
        <begin position="216"/>
        <end position="256"/>
    </location>
</feature>
<evidence type="ECO:0000259" key="4">
    <source>
        <dbReference type="Pfam" id="PF14723"/>
    </source>
</evidence>
<feature type="compositionally biased region" description="Polar residues" evidence="3">
    <location>
        <begin position="26"/>
        <end position="55"/>
    </location>
</feature>
<dbReference type="Pfam" id="PF14723">
    <property type="entry name" value="SSFA2_C"/>
    <property type="match status" value="2"/>
</dbReference>
<feature type="domain" description="Sperm-specific antigen 2 C-terminal" evidence="4">
    <location>
        <begin position="423"/>
        <end position="490"/>
    </location>
</feature>
<evidence type="ECO:0000256" key="3">
    <source>
        <dbReference type="SAM" id="MobiDB-lite"/>
    </source>
</evidence>
<feature type="region of interest" description="Disordered" evidence="3">
    <location>
        <begin position="14"/>
        <end position="70"/>
    </location>
</feature>
<dbReference type="Proteomes" id="UP000472264">
    <property type="component" value="Chromosome 21"/>
</dbReference>
<dbReference type="InParanoid" id="A0A665WDD3"/>
<feature type="compositionally biased region" description="Low complexity" evidence="3">
    <location>
        <begin position="242"/>
        <end position="256"/>
    </location>
</feature>